<dbReference type="GO" id="GO:0005737">
    <property type="term" value="C:cytoplasm"/>
    <property type="evidence" value="ECO:0007669"/>
    <property type="project" value="TreeGrafter"/>
</dbReference>
<dbReference type="InterPro" id="IPR027450">
    <property type="entry name" value="AlkB-like"/>
</dbReference>
<keyword evidence="4" id="KW-0223">Dioxygenase</keyword>
<dbReference type="RefSeq" id="XP_043000551.1">
    <property type="nucleotide sequence ID" value="XM_043144616.1"/>
</dbReference>
<dbReference type="GO" id="GO:1990931">
    <property type="term" value="F:mRNA N6-methyladenosine dioxygenase activity"/>
    <property type="evidence" value="ECO:0007669"/>
    <property type="project" value="UniProtKB-EC"/>
</dbReference>
<dbReference type="Gene3D" id="2.60.120.590">
    <property type="entry name" value="Alpha-ketoglutarate-dependent dioxygenase AlkB-like"/>
    <property type="match status" value="1"/>
</dbReference>
<keyword evidence="12" id="KW-1185">Reference proteome</keyword>
<dbReference type="PROSITE" id="PS51471">
    <property type="entry name" value="FE2OG_OXY"/>
    <property type="match status" value="1"/>
</dbReference>
<comment type="cofactor">
    <cofactor evidence="9">
        <name>Fe(2+)</name>
        <dbReference type="ChEBI" id="CHEBI:29033"/>
    </cofactor>
    <text evidence="9">Binds 1 Fe(2+) ion per subunit.</text>
</comment>
<dbReference type="PANTHER" id="PTHR16557">
    <property type="entry name" value="ALKYLATED DNA REPAIR PROTEIN ALKB-RELATED"/>
    <property type="match status" value="1"/>
</dbReference>
<comment type="similarity">
    <text evidence="1">Belongs to the alkB family.</text>
</comment>
<dbReference type="Pfam" id="PF13532">
    <property type="entry name" value="2OG-FeII_Oxy_2"/>
    <property type="match status" value="1"/>
</dbReference>
<comment type="catalytic activity">
    <reaction evidence="8">
        <text>an N(6)-methyladenosine in mRNA + 2-oxoglutarate + O2 = an adenosine in mRNA + formaldehyde + succinate + CO2</text>
        <dbReference type="Rhea" id="RHEA:49520"/>
        <dbReference type="Rhea" id="RHEA-COMP:12414"/>
        <dbReference type="Rhea" id="RHEA-COMP:12417"/>
        <dbReference type="ChEBI" id="CHEBI:15379"/>
        <dbReference type="ChEBI" id="CHEBI:16526"/>
        <dbReference type="ChEBI" id="CHEBI:16810"/>
        <dbReference type="ChEBI" id="CHEBI:16842"/>
        <dbReference type="ChEBI" id="CHEBI:30031"/>
        <dbReference type="ChEBI" id="CHEBI:74411"/>
        <dbReference type="ChEBI" id="CHEBI:74449"/>
        <dbReference type="EC" id="1.14.11.53"/>
    </reaction>
    <physiologicalReaction direction="left-to-right" evidence="8">
        <dbReference type="Rhea" id="RHEA:49521"/>
    </physiologicalReaction>
</comment>
<feature type="binding site" evidence="9">
    <location>
        <position position="273"/>
    </location>
    <ligand>
        <name>Fe cation</name>
        <dbReference type="ChEBI" id="CHEBI:24875"/>
        <note>catalytic</note>
    </ligand>
</feature>
<evidence type="ECO:0000256" key="3">
    <source>
        <dbReference type="ARBA" id="ARBA00022723"/>
    </source>
</evidence>
<evidence type="ECO:0000313" key="12">
    <source>
        <dbReference type="Proteomes" id="UP000027002"/>
    </source>
</evidence>
<keyword evidence="7" id="KW-0843">Virulence</keyword>
<dbReference type="InterPro" id="IPR004574">
    <property type="entry name" value="Alkb"/>
</dbReference>
<dbReference type="SUPFAM" id="SSF51197">
    <property type="entry name" value="Clavaminate synthase-like"/>
    <property type="match status" value="1"/>
</dbReference>
<accession>A0A8E5MJR1</accession>
<keyword evidence="5" id="KW-0560">Oxidoreductase</keyword>
<dbReference type="KEGG" id="uvi:66067896"/>
<evidence type="ECO:0000259" key="10">
    <source>
        <dbReference type="PROSITE" id="PS51471"/>
    </source>
</evidence>
<dbReference type="GO" id="GO:0046872">
    <property type="term" value="F:metal ion binding"/>
    <property type="evidence" value="ECO:0007669"/>
    <property type="project" value="UniProtKB-KW"/>
</dbReference>
<dbReference type="EC" id="1.14.11.53" evidence="2"/>
<keyword evidence="6 9" id="KW-0408">Iron</keyword>
<keyword evidence="3 9" id="KW-0479">Metal-binding</keyword>
<dbReference type="Proteomes" id="UP000027002">
    <property type="component" value="Chromosome 6"/>
</dbReference>
<gene>
    <name evidence="11" type="ORF">UV8b_07119</name>
</gene>
<protein>
    <recommendedName>
        <fullName evidence="2">mRNA N(6)-methyladenine demethylase</fullName>
        <ecNumber evidence="2">1.14.11.53</ecNumber>
    </recommendedName>
</protein>
<dbReference type="InterPro" id="IPR037151">
    <property type="entry name" value="AlkB-like_sf"/>
</dbReference>
<evidence type="ECO:0000256" key="8">
    <source>
        <dbReference type="ARBA" id="ARBA00047565"/>
    </source>
</evidence>
<evidence type="ECO:0000256" key="2">
    <source>
        <dbReference type="ARBA" id="ARBA00012931"/>
    </source>
</evidence>
<reference evidence="11" key="1">
    <citation type="submission" date="2020-03" db="EMBL/GenBank/DDBJ databases">
        <title>A mixture of massive structural variations and highly conserved coding sequences in Ustilaginoidea virens genome.</title>
        <authorList>
            <person name="Zhang K."/>
            <person name="Zhao Z."/>
            <person name="Zhang Z."/>
            <person name="Li Y."/>
            <person name="Hsiang T."/>
            <person name="Sun W."/>
        </authorList>
    </citation>
    <scope>NUCLEOTIDE SEQUENCE</scope>
    <source>
        <strain evidence="11">UV-8b</strain>
    </source>
</reference>
<evidence type="ECO:0000313" key="11">
    <source>
        <dbReference type="EMBL" id="QUC22878.1"/>
    </source>
</evidence>
<dbReference type="FunFam" id="2.60.120.590:FF:000014">
    <property type="entry name" value="Oxidoreductase, 2OG-Fe(II) oxygenase family family"/>
    <property type="match status" value="1"/>
</dbReference>
<feature type="binding site" evidence="9">
    <location>
        <position position="343"/>
    </location>
    <ligand>
        <name>Fe cation</name>
        <dbReference type="ChEBI" id="CHEBI:24875"/>
        <note>catalytic</note>
    </ligand>
</feature>
<dbReference type="GeneID" id="66067896"/>
<evidence type="ECO:0000256" key="7">
    <source>
        <dbReference type="ARBA" id="ARBA00023026"/>
    </source>
</evidence>
<evidence type="ECO:0000256" key="4">
    <source>
        <dbReference type="ARBA" id="ARBA00022964"/>
    </source>
</evidence>
<dbReference type="EMBL" id="CP072758">
    <property type="protein sequence ID" value="QUC22878.1"/>
    <property type="molecule type" value="Genomic_DNA"/>
</dbReference>
<proteinExistence type="inferred from homology"/>
<dbReference type="OrthoDB" id="6614653at2759"/>
<evidence type="ECO:0000256" key="5">
    <source>
        <dbReference type="ARBA" id="ARBA00023002"/>
    </source>
</evidence>
<organism evidence="11 12">
    <name type="scientific">Ustilaginoidea virens</name>
    <name type="common">Rice false smut fungus</name>
    <name type="synonym">Villosiclava virens</name>
    <dbReference type="NCBI Taxonomy" id="1159556"/>
    <lineage>
        <taxon>Eukaryota</taxon>
        <taxon>Fungi</taxon>
        <taxon>Dikarya</taxon>
        <taxon>Ascomycota</taxon>
        <taxon>Pezizomycotina</taxon>
        <taxon>Sordariomycetes</taxon>
        <taxon>Hypocreomycetidae</taxon>
        <taxon>Hypocreales</taxon>
        <taxon>Clavicipitaceae</taxon>
        <taxon>Ustilaginoidea</taxon>
    </lineage>
</organism>
<feature type="binding site" evidence="9">
    <location>
        <position position="275"/>
    </location>
    <ligand>
        <name>Fe cation</name>
        <dbReference type="ChEBI" id="CHEBI:24875"/>
        <note>catalytic</note>
    </ligand>
</feature>
<dbReference type="PANTHER" id="PTHR16557:SF2">
    <property type="entry name" value="NUCLEIC ACID DIOXYGENASE ALKBH1"/>
    <property type="match status" value="1"/>
</dbReference>
<sequence length="388" mass="42843">MQIEVSSSAHTVLPCSDCSRVWLSATGNPEFDAMAASPAGLDAHEQPSDEMRAEWKAVSRLDQHLVAEDPRIDDPRLPCAAGTSFRPAGRIDRRQLASAFEHLHPELAALADDHAPVLFHPLLPGLLIAPNLIPPPVQKSLLAKMLHRDLSNPAHQTNMHLHYALPYPSLPPDPPSPPRSRSFFSLAPDSAPCFVPKDPGVHKPLTPRQVLDRRLHWLTLGGQYDWTNRAYPDQQPPKFPADLAGFLEELFPETQAQAAIVNFYSPGDTMMMHRDVSEDTDKGLVSLSFGCDCLFMIAPSGSPGQADGGGSRVAGPGGKQYLLLRLRSGDAVYMTAESRYAWHGVPKVIKGTCPDYLEDWPAENGQYAEWQGWMKNKRINLNVRQMTE</sequence>
<feature type="domain" description="Fe2OG dioxygenase" evidence="10">
    <location>
        <begin position="252"/>
        <end position="387"/>
    </location>
</feature>
<evidence type="ECO:0000256" key="1">
    <source>
        <dbReference type="ARBA" id="ARBA00007879"/>
    </source>
</evidence>
<dbReference type="GO" id="GO:0005634">
    <property type="term" value="C:nucleus"/>
    <property type="evidence" value="ECO:0007669"/>
    <property type="project" value="TreeGrafter"/>
</dbReference>
<dbReference type="InterPro" id="IPR005123">
    <property type="entry name" value="Oxoglu/Fe-dep_dioxygenase_dom"/>
</dbReference>
<dbReference type="AlphaFoldDB" id="A0A8E5MJR1"/>
<evidence type="ECO:0000256" key="6">
    <source>
        <dbReference type="ARBA" id="ARBA00023004"/>
    </source>
</evidence>
<evidence type="ECO:0000256" key="9">
    <source>
        <dbReference type="PIRSR" id="PIRSR604574-2"/>
    </source>
</evidence>
<name>A0A8E5MJR1_USTVR</name>